<dbReference type="KEGG" id="mhk:DFR87_02785"/>
<evidence type="ECO:0000313" key="2">
    <source>
        <dbReference type="EMBL" id="AWS00726.1"/>
    </source>
</evidence>
<reference evidence="3" key="2">
    <citation type="submission" date="2020-03" db="EMBL/GenBank/DDBJ databases">
        <title>Complete Genome Sequences of Extremely Thermoacidophilic, Metal-Mobilizing Type-Strain Members of the Archaeal Family Sulfolobaceae: Acidianus brierleyi DSM-1651T, Acidianus sulfidivorans DSM-18786T, Metallosphaera hakonensis DSM-7519T, and Metallosphaera prunae DSM-10039T.</title>
        <authorList>
            <person name="Counts J.A."/>
            <person name="Kelly R.M."/>
        </authorList>
    </citation>
    <scope>NUCLEOTIDE SEQUENCE [LARGE SCALE GENOMIC DNA]</scope>
    <source>
        <strain evidence="3">HO1-1</strain>
    </source>
</reference>
<reference evidence="3" key="3">
    <citation type="submission" date="2020-03" db="EMBL/GenBank/DDBJ databases">
        <title>Sequencing and Assembly of Multiple Reported Metal-Biooxidizing Members of the Extremely Thermoacidophilic Archaeal Family Sulfolobaceae.</title>
        <authorList>
            <person name="Counts J.A."/>
            <person name="Kelly R.M."/>
        </authorList>
    </citation>
    <scope>NUCLEOTIDE SEQUENCE [LARGE SCALE GENOMIC DNA]</scope>
    <source>
        <strain evidence="3">HO1-1</strain>
    </source>
</reference>
<keyword evidence="3" id="KW-1185">Reference proteome</keyword>
<dbReference type="OrthoDB" id="38505at2157"/>
<gene>
    <name evidence="1" type="ORF">DFR87_02785</name>
    <name evidence="2" type="ORF">DFR87_11785</name>
</gene>
<reference evidence="1 3" key="1">
    <citation type="submission" date="2018-05" db="EMBL/GenBank/DDBJ databases">
        <title>Complete Genome Sequences of Extremely Thermoacidophilic, Metal-Mobilizing Type-Strain Members of the Archaeal Family Sulfolobaceae: Acidianus brierleyi DSM-1651T, Acidianus sulfidivorans DSM-18786T, Metallosphaera hakonensis DSM-7519T, and Metallosphaera prunae DSM-10039T.</title>
        <authorList>
            <person name="Counts J.A."/>
            <person name="Kelly R.M."/>
        </authorList>
    </citation>
    <scope>NUCLEOTIDE SEQUENCE [LARGE SCALE GENOMIC DNA]</scope>
    <source>
        <strain evidence="1 3">HO1-1</strain>
    </source>
</reference>
<dbReference type="EMBL" id="CP029287">
    <property type="protein sequence ID" value="AWS00504.1"/>
    <property type="molecule type" value="Genomic_DNA"/>
</dbReference>
<evidence type="ECO:0000313" key="3">
    <source>
        <dbReference type="Proteomes" id="UP000247586"/>
    </source>
</evidence>
<proteinExistence type="predicted"/>
<evidence type="ECO:0000313" key="1">
    <source>
        <dbReference type="EMBL" id="AWS00504.1"/>
    </source>
</evidence>
<evidence type="ECO:0008006" key="4">
    <source>
        <dbReference type="Google" id="ProtNLM"/>
    </source>
</evidence>
<protein>
    <recommendedName>
        <fullName evidence="4">Transposase</fullName>
    </recommendedName>
</protein>
<dbReference type="AlphaFoldDB" id="A0A2U9IWZ5"/>
<dbReference type="KEGG" id="mhk:DFR87_11785"/>
<dbReference type="Proteomes" id="UP000247586">
    <property type="component" value="Chromosome"/>
</dbReference>
<accession>A0A2U9IWZ5</accession>
<name>A0A2U9IWZ5_9CREN</name>
<dbReference type="EMBL" id="CP029287">
    <property type="protein sequence ID" value="AWS00726.1"/>
    <property type="molecule type" value="Genomic_DNA"/>
</dbReference>
<organism evidence="1 3">
    <name type="scientific">Metallosphaera hakonensis JCM 8857 = DSM 7519</name>
    <dbReference type="NCBI Taxonomy" id="1293036"/>
    <lineage>
        <taxon>Archaea</taxon>
        <taxon>Thermoproteota</taxon>
        <taxon>Thermoprotei</taxon>
        <taxon>Sulfolobales</taxon>
        <taxon>Sulfolobaceae</taxon>
        <taxon>Metallosphaera</taxon>
    </lineage>
</organism>
<sequence>MAHSVNKLKHFATSRKYRGSWGMKRGKAYYGHKVCNLVERKTNLVRDFKVGLANLSDLKFSFPKDKLLGDRAWSSRKDVLVKGVSAARLPVEGSGVRIREGVASSTTERGEVVEVFFLNLYRDLEVLLTRIRTKIAIN</sequence>